<protein>
    <recommendedName>
        <fullName evidence="6">Small ribosomal subunit protein mS33</fullName>
    </recommendedName>
</protein>
<evidence type="ECO:0000256" key="6">
    <source>
        <dbReference type="ARBA" id="ARBA00035132"/>
    </source>
</evidence>
<evidence type="ECO:0000313" key="7">
    <source>
        <dbReference type="Ensembl" id="ENSCSAVP00000000326.1"/>
    </source>
</evidence>
<keyword evidence="8" id="KW-1185">Reference proteome</keyword>
<organism evidence="7 8">
    <name type="scientific">Ciona savignyi</name>
    <name type="common">Pacific transparent sea squirt</name>
    <dbReference type="NCBI Taxonomy" id="51511"/>
    <lineage>
        <taxon>Eukaryota</taxon>
        <taxon>Metazoa</taxon>
        <taxon>Chordata</taxon>
        <taxon>Tunicata</taxon>
        <taxon>Ascidiacea</taxon>
        <taxon>Phlebobranchia</taxon>
        <taxon>Cionidae</taxon>
        <taxon>Ciona</taxon>
    </lineage>
</organism>
<comment type="subcellular location">
    <subcellularLocation>
        <location evidence="1">Mitochondrion</location>
    </subcellularLocation>
</comment>
<keyword evidence="3" id="KW-0689">Ribosomal protein</keyword>
<name>H2Y4S8_CIOSA</name>
<dbReference type="AlphaFoldDB" id="H2Y4S8"/>
<evidence type="ECO:0000256" key="5">
    <source>
        <dbReference type="ARBA" id="ARBA00023274"/>
    </source>
</evidence>
<dbReference type="Pfam" id="PF08293">
    <property type="entry name" value="MRP-S33"/>
    <property type="match status" value="1"/>
</dbReference>
<dbReference type="GO" id="GO:1990904">
    <property type="term" value="C:ribonucleoprotein complex"/>
    <property type="evidence" value="ECO:0007669"/>
    <property type="project" value="UniProtKB-KW"/>
</dbReference>
<proteinExistence type="inferred from homology"/>
<evidence type="ECO:0000313" key="8">
    <source>
        <dbReference type="Proteomes" id="UP000007875"/>
    </source>
</evidence>
<dbReference type="PANTHER" id="PTHR13362:SF2">
    <property type="entry name" value="SMALL RIBOSOMAL SUBUNIT PROTEIN MS33"/>
    <property type="match status" value="1"/>
</dbReference>
<dbReference type="GO" id="GO:0005840">
    <property type="term" value="C:ribosome"/>
    <property type="evidence" value="ECO:0007669"/>
    <property type="project" value="UniProtKB-KW"/>
</dbReference>
<dbReference type="STRING" id="51511.ENSCSAVP00000000326"/>
<dbReference type="Ensembl" id="ENSCSAVT00000000329.1">
    <property type="protein sequence ID" value="ENSCSAVP00000000326.1"/>
    <property type="gene ID" value="ENSCSAVG00000000181.1"/>
</dbReference>
<dbReference type="PANTHER" id="PTHR13362">
    <property type="entry name" value="MITOCHONDRIAL RIBOSOMAL PROTEIN S33"/>
    <property type="match status" value="1"/>
</dbReference>
<keyword evidence="4" id="KW-0496">Mitochondrion</keyword>
<dbReference type="Proteomes" id="UP000007875">
    <property type="component" value="Unassembled WGS sequence"/>
</dbReference>
<reference evidence="7" key="3">
    <citation type="submission" date="2025-09" db="UniProtKB">
        <authorList>
            <consortium name="Ensembl"/>
        </authorList>
    </citation>
    <scope>IDENTIFICATION</scope>
</reference>
<evidence type="ECO:0000256" key="1">
    <source>
        <dbReference type="ARBA" id="ARBA00004173"/>
    </source>
</evidence>
<dbReference type="eggNOG" id="KOG4104">
    <property type="taxonomic scope" value="Eukaryota"/>
</dbReference>
<keyword evidence="5" id="KW-0687">Ribonucleoprotein</keyword>
<dbReference type="InParanoid" id="H2Y4S8"/>
<reference evidence="7" key="2">
    <citation type="submission" date="2025-08" db="UniProtKB">
        <authorList>
            <consortium name="Ensembl"/>
        </authorList>
    </citation>
    <scope>IDENTIFICATION</scope>
</reference>
<evidence type="ECO:0000256" key="2">
    <source>
        <dbReference type="ARBA" id="ARBA00008970"/>
    </source>
</evidence>
<dbReference type="HOGENOM" id="CLU_162208_2_0_1"/>
<dbReference type="InterPro" id="IPR013219">
    <property type="entry name" value="Ribosomal_mS33"/>
</dbReference>
<evidence type="ECO:0000256" key="3">
    <source>
        <dbReference type="ARBA" id="ARBA00022980"/>
    </source>
</evidence>
<sequence length="100" mass="11889">MSRNPSKYAHSMARLSARIFAEPVPESARRGQHIHKYLTELPYYKDRSFTHYYPPVSNVTLLLRNLRHLGLYVDEHQDFKEEMNRQRNLRGKGKSMKQSL</sequence>
<comment type="similarity">
    <text evidence="2">Belongs to the mitochondrion-specific ribosomal protein mS33 family.</text>
</comment>
<dbReference type="GeneTree" id="ENSGT00390000011401"/>
<dbReference type="OMA" id="IMANEPW"/>
<evidence type="ECO:0000256" key="4">
    <source>
        <dbReference type="ARBA" id="ARBA00023128"/>
    </source>
</evidence>
<accession>H2Y4S8</accession>
<dbReference type="GO" id="GO:0005739">
    <property type="term" value="C:mitochondrion"/>
    <property type="evidence" value="ECO:0007669"/>
    <property type="project" value="UniProtKB-SubCell"/>
</dbReference>
<reference evidence="8" key="1">
    <citation type="submission" date="2003-08" db="EMBL/GenBank/DDBJ databases">
        <authorList>
            <person name="Birren B."/>
            <person name="Nusbaum C."/>
            <person name="Abebe A."/>
            <person name="Abouelleil A."/>
            <person name="Adekoya E."/>
            <person name="Ait-zahra M."/>
            <person name="Allen N."/>
            <person name="Allen T."/>
            <person name="An P."/>
            <person name="Anderson M."/>
            <person name="Anderson S."/>
            <person name="Arachchi H."/>
            <person name="Armbruster J."/>
            <person name="Bachantsang P."/>
            <person name="Baldwin J."/>
            <person name="Barry A."/>
            <person name="Bayul T."/>
            <person name="Blitshsteyn B."/>
            <person name="Bloom T."/>
            <person name="Blye J."/>
            <person name="Boguslavskiy L."/>
            <person name="Borowsky M."/>
            <person name="Boukhgalter B."/>
            <person name="Brunache A."/>
            <person name="Butler J."/>
            <person name="Calixte N."/>
            <person name="Calvo S."/>
            <person name="Camarata J."/>
            <person name="Campo K."/>
            <person name="Chang J."/>
            <person name="Cheshatsang Y."/>
            <person name="Citroen M."/>
            <person name="Collymore A."/>
            <person name="Considine T."/>
            <person name="Cook A."/>
            <person name="Cooke P."/>
            <person name="Corum B."/>
            <person name="Cuomo C."/>
            <person name="David R."/>
            <person name="Dawoe T."/>
            <person name="Degray S."/>
            <person name="Dodge S."/>
            <person name="Dooley K."/>
            <person name="Dorje P."/>
            <person name="Dorjee K."/>
            <person name="Dorris L."/>
            <person name="Duffey N."/>
            <person name="Dupes A."/>
            <person name="Elkins T."/>
            <person name="Engels R."/>
            <person name="Erickson J."/>
            <person name="Farina A."/>
            <person name="Faro S."/>
            <person name="Ferreira P."/>
            <person name="Fischer H."/>
            <person name="Fitzgerald M."/>
            <person name="Foley K."/>
            <person name="Gage D."/>
            <person name="Galagan J."/>
            <person name="Gearin G."/>
            <person name="Gnerre S."/>
            <person name="Gnirke A."/>
            <person name="Goyette A."/>
            <person name="Graham J."/>
            <person name="Grandbois E."/>
            <person name="Gyaltsen K."/>
            <person name="Hafez N."/>
            <person name="Hagopian D."/>
            <person name="Hagos B."/>
            <person name="Hall J."/>
            <person name="Hatcher B."/>
            <person name="Heller A."/>
            <person name="Higgins H."/>
            <person name="Honan T."/>
            <person name="Horn A."/>
            <person name="Houde N."/>
            <person name="Hughes L."/>
            <person name="Hulme W."/>
            <person name="Husby E."/>
            <person name="Iliev I."/>
            <person name="Jaffe D."/>
            <person name="Jones C."/>
            <person name="Kamal M."/>
            <person name="Kamat A."/>
            <person name="Kamvysselis M."/>
            <person name="Karlsson E."/>
            <person name="Kells C."/>
            <person name="Kieu A."/>
            <person name="Kisner P."/>
            <person name="Kodira C."/>
            <person name="Kulbokas E."/>
            <person name="Labutti K."/>
            <person name="Lama D."/>
            <person name="Landers T."/>
            <person name="Leger J."/>
            <person name="Levine S."/>
            <person name="Lewis D."/>
            <person name="Lewis T."/>
            <person name="Lindblad-toh K."/>
            <person name="Liu X."/>
            <person name="Lokyitsang T."/>
            <person name="Lokyitsang Y."/>
            <person name="Lucien O."/>
            <person name="Lui A."/>
            <person name="Ma L.J."/>
            <person name="Mabbitt R."/>
            <person name="Macdonald J."/>
            <person name="Maclean C."/>
            <person name="Major J."/>
            <person name="Manning J."/>
            <person name="Marabella R."/>
            <person name="Maru K."/>
            <person name="Matthews C."/>
            <person name="Mauceli E."/>
            <person name="Mccarthy M."/>
            <person name="Mcdonough S."/>
            <person name="Mcghee T."/>
            <person name="Meldrim J."/>
            <person name="Meneus L."/>
            <person name="Mesirov J."/>
            <person name="Mihalev A."/>
            <person name="Mihova T."/>
            <person name="Mikkelsen T."/>
            <person name="Mlenga V."/>
            <person name="Moru K."/>
            <person name="Mozes J."/>
            <person name="Mulrain L."/>
            <person name="Munson G."/>
            <person name="Naylor J."/>
            <person name="Newes C."/>
            <person name="Nguyen C."/>
            <person name="Nguyen N."/>
            <person name="Nguyen T."/>
            <person name="Nicol R."/>
            <person name="Nielsen C."/>
            <person name="Nizzari M."/>
            <person name="Norbu C."/>
            <person name="Norbu N."/>
            <person name="O'donnell P."/>
            <person name="Okoawo O."/>
            <person name="O'leary S."/>
            <person name="Omotosho B."/>
            <person name="O'neill K."/>
            <person name="Osman S."/>
            <person name="Parker S."/>
            <person name="Perrin D."/>
            <person name="Phunkhang P."/>
            <person name="Piqani B."/>
            <person name="Purcell S."/>
            <person name="Rachupka T."/>
            <person name="Ramasamy U."/>
            <person name="Rameau R."/>
            <person name="Ray V."/>
            <person name="Raymond C."/>
            <person name="Retta R."/>
            <person name="Richardson S."/>
            <person name="Rise C."/>
            <person name="Rodriguez J."/>
            <person name="Rogers J."/>
            <person name="Rogov P."/>
            <person name="Rutman M."/>
            <person name="Schupbach R."/>
            <person name="Seaman C."/>
            <person name="Settipalli S."/>
            <person name="Sharpe T."/>
            <person name="Sheridan J."/>
            <person name="Sherpa N."/>
            <person name="Shi J."/>
            <person name="Smirnov S."/>
            <person name="Smith C."/>
            <person name="Sougnez C."/>
            <person name="Spencer B."/>
            <person name="Stalker J."/>
            <person name="Stange-thomann N."/>
            <person name="Stavropoulos S."/>
            <person name="Stetson K."/>
            <person name="Stone C."/>
            <person name="Stone S."/>
            <person name="Stubbs M."/>
            <person name="Talamas J."/>
            <person name="Tchuinga P."/>
            <person name="Tenzing P."/>
            <person name="Tesfaye S."/>
            <person name="Theodore J."/>
            <person name="Thoulutsang Y."/>
            <person name="Topham K."/>
            <person name="Towey S."/>
            <person name="Tsamla T."/>
            <person name="Tsomo N."/>
            <person name="Vallee D."/>
            <person name="Vassiliev H."/>
            <person name="Venkataraman V."/>
            <person name="Vinson J."/>
            <person name="Vo A."/>
            <person name="Wade C."/>
            <person name="Wang S."/>
            <person name="Wangchuk T."/>
            <person name="Wangdi T."/>
            <person name="Whittaker C."/>
            <person name="Wilkinson J."/>
            <person name="Wu Y."/>
            <person name="Wyman D."/>
            <person name="Yadav S."/>
            <person name="Yang S."/>
            <person name="Yang X."/>
            <person name="Yeager S."/>
            <person name="Yee E."/>
            <person name="Young G."/>
            <person name="Zainoun J."/>
            <person name="Zembeck L."/>
            <person name="Zimmer A."/>
            <person name="Zody M."/>
            <person name="Lander E."/>
        </authorList>
    </citation>
    <scope>NUCLEOTIDE SEQUENCE [LARGE SCALE GENOMIC DNA]</scope>
</reference>